<dbReference type="EMBL" id="CAEY01000072">
    <property type="status" value="NOT_ANNOTATED_CDS"/>
    <property type="molecule type" value="Genomic_DNA"/>
</dbReference>
<reference evidence="3" key="1">
    <citation type="submission" date="2011-08" db="EMBL/GenBank/DDBJ databases">
        <authorList>
            <person name="Rombauts S."/>
        </authorList>
    </citation>
    <scope>NUCLEOTIDE SEQUENCE</scope>
    <source>
        <strain evidence="3">London</strain>
    </source>
</reference>
<protein>
    <submittedName>
        <fullName evidence="2">Uncharacterized protein</fullName>
    </submittedName>
</protein>
<dbReference type="HOGENOM" id="CLU_695087_0_0_1"/>
<reference evidence="2" key="2">
    <citation type="submission" date="2015-06" db="UniProtKB">
        <authorList>
            <consortium name="EnsemblMetazoa"/>
        </authorList>
    </citation>
    <scope>IDENTIFICATION</scope>
</reference>
<keyword evidence="3" id="KW-1185">Reference proteome</keyword>
<evidence type="ECO:0000313" key="2">
    <source>
        <dbReference type="EnsemblMetazoa" id="tetur11g02330.1"/>
    </source>
</evidence>
<keyword evidence="1" id="KW-0472">Membrane</keyword>
<feature type="transmembrane region" description="Helical" evidence="1">
    <location>
        <begin position="185"/>
        <end position="201"/>
    </location>
</feature>
<sequence length="438" mass="50144">MCDCKIALQISQSIAIFNNKIEGPARFLMRQMLSFITRKCNVTYVPLPFYYPTGSVCSDDGVCEGLAGDFQKGYFDFVPKQFTTVSLQNIGTNLTTAVENLQACAAIYPQNAIIRHSSSTPFDSLSEFGLEVIFIFTCLMALLTLLFMVIIIKHTQSSLKQIIWNNFEYFSCQNSLSTDFSTQKWVYGFYIIVLFLARILLTSNLQTGLIIDKHYIKLTSYRDIIEYNYQPVCLENSHCHTLLVESTDHYAKLVTKKLQFLEGQSSNWLDTYNQMHRVDHVTLEKPNTYELLKKIGCSFAVEQEKKMPLIRRPISYSYTSYLINKNSPPKVKDVILKGLYAEKEYETTLKRRTHKQLTSQLKINPSPSCYNAEDASSEDSETVPLRFHYMIDPLILYAVGIAIASIVFAFRLKTPCYPSCPLNIVNLPRNSNNKFPLE</sequence>
<evidence type="ECO:0000313" key="3">
    <source>
        <dbReference type="Proteomes" id="UP000015104"/>
    </source>
</evidence>
<keyword evidence="1" id="KW-0812">Transmembrane</keyword>
<name>T1KGX3_TETUR</name>
<organism evidence="2 3">
    <name type="scientific">Tetranychus urticae</name>
    <name type="common">Two-spotted spider mite</name>
    <dbReference type="NCBI Taxonomy" id="32264"/>
    <lineage>
        <taxon>Eukaryota</taxon>
        <taxon>Metazoa</taxon>
        <taxon>Ecdysozoa</taxon>
        <taxon>Arthropoda</taxon>
        <taxon>Chelicerata</taxon>
        <taxon>Arachnida</taxon>
        <taxon>Acari</taxon>
        <taxon>Acariformes</taxon>
        <taxon>Trombidiformes</taxon>
        <taxon>Prostigmata</taxon>
        <taxon>Eleutherengona</taxon>
        <taxon>Raphignathae</taxon>
        <taxon>Tetranychoidea</taxon>
        <taxon>Tetranychidae</taxon>
        <taxon>Tetranychus</taxon>
    </lineage>
</organism>
<dbReference type="AlphaFoldDB" id="T1KGX3"/>
<accession>T1KGX3</accession>
<dbReference type="Proteomes" id="UP000015104">
    <property type="component" value="Unassembled WGS sequence"/>
</dbReference>
<proteinExistence type="predicted"/>
<keyword evidence="1" id="KW-1133">Transmembrane helix</keyword>
<feature type="transmembrane region" description="Helical" evidence="1">
    <location>
        <begin position="128"/>
        <end position="152"/>
    </location>
</feature>
<feature type="transmembrane region" description="Helical" evidence="1">
    <location>
        <begin position="394"/>
        <end position="412"/>
    </location>
</feature>
<dbReference type="EnsemblMetazoa" id="tetur11g02330.1">
    <property type="protein sequence ID" value="tetur11g02330.1"/>
    <property type="gene ID" value="tetur11g02330"/>
</dbReference>
<evidence type="ECO:0000256" key="1">
    <source>
        <dbReference type="SAM" id="Phobius"/>
    </source>
</evidence>